<gene>
    <name evidence="2" type="ORF">I2488_18065</name>
</gene>
<keyword evidence="2" id="KW-0378">Hydrolase</keyword>
<evidence type="ECO:0000313" key="3">
    <source>
        <dbReference type="Proteomes" id="UP000600799"/>
    </source>
</evidence>
<name>A0ABS0HKZ2_9SPHN</name>
<keyword evidence="2" id="KW-0540">Nuclease</keyword>
<protein>
    <submittedName>
        <fullName evidence="2">HNH endonuclease</fullName>
    </submittedName>
</protein>
<dbReference type="InterPro" id="IPR003615">
    <property type="entry name" value="HNH_nuc"/>
</dbReference>
<dbReference type="RefSeq" id="WP_196277181.1">
    <property type="nucleotide sequence ID" value="NZ_JADQDC010000017.1"/>
</dbReference>
<dbReference type="Pfam" id="PF13391">
    <property type="entry name" value="HNH_2"/>
    <property type="match status" value="1"/>
</dbReference>
<evidence type="ECO:0000259" key="1">
    <source>
        <dbReference type="Pfam" id="PF13391"/>
    </source>
</evidence>
<reference evidence="2 3" key="1">
    <citation type="submission" date="2020-11" db="EMBL/GenBank/DDBJ databases">
        <title>The genome sequence of Novosphingobium sp. 1Y9A.</title>
        <authorList>
            <person name="Liu Y."/>
        </authorList>
    </citation>
    <scope>NUCLEOTIDE SEQUENCE [LARGE SCALE GENOMIC DNA]</scope>
    <source>
        <strain evidence="2 3">1Y9A</strain>
    </source>
</reference>
<keyword evidence="2" id="KW-0255">Endonuclease</keyword>
<organism evidence="2 3">
    <name type="scientific">Novosphingobium jiangmenense</name>
    <dbReference type="NCBI Taxonomy" id="2791981"/>
    <lineage>
        <taxon>Bacteria</taxon>
        <taxon>Pseudomonadati</taxon>
        <taxon>Pseudomonadota</taxon>
        <taxon>Alphaproteobacteria</taxon>
        <taxon>Sphingomonadales</taxon>
        <taxon>Sphingomonadaceae</taxon>
        <taxon>Novosphingobium</taxon>
    </lineage>
</organism>
<proteinExistence type="predicted"/>
<feature type="domain" description="HNH nuclease" evidence="1">
    <location>
        <begin position="198"/>
        <end position="251"/>
    </location>
</feature>
<keyword evidence="3" id="KW-1185">Reference proteome</keyword>
<dbReference type="Proteomes" id="UP000600799">
    <property type="component" value="Unassembled WGS sequence"/>
</dbReference>
<dbReference type="EMBL" id="JADQDC010000017">
    <property type="protein sequence ID" value="MBF9152914.1"/>
    <property type="molecule type" value="Genomic_DNA"/>
</dbReference>
<evidence type="ECO:0000313" key="2">
    <source>
        <dbReference type="EMBL" id="MBF9152914.1"/>
    </source>
</evidence>
<accession>A0ABS0HKZ2</accession>
<comment type="caution">
    <text evidence="2">The sequence shown here is derived from an EMBL/GenBank/DDBJ whole genome shotgun (WGS) entry which is preliminary data.</text>
</comment>
<dbReference type="CDD" id="cd00085">
    <property type="entry name" value="HNHc"/>
    <property type="match status" value="1"/>
</dbReference>
<dbReference type="GO" id="GO:0004519">
    <property type="term" value="F:endonuclease activity"/>
    <property type="evidence" value="ECO:0007669"/>
    <property type="project" value="UniProtKB-KW"/>
</dbReference>
<sequence length="304" mass="33944">MAKGVFIHRSDSIYDDSPAERYQFPKQYLRRASECIGDWVIYLEPSKIRSSRGYFAAAKIERIVPDPSFAGMYLALIEPGTYLDFPNPVPFNGASGIVERGVLNDGGKISGRAQSAVRPLSIQDFNRIVDLGLAESADFLPRTGDADMATIRREGRLQDTQVPFQHEVERDRIDYLGSRAVRDRMFRRRILAAYDSRCAITGLRLINGGGRAEVEAAHIRPVEHGGPDIASNGLALSGTVHWMFDRGLVSLTDDLEILVSRQANDPDSIRSLINRSGHALPPIRPLDRPHPAFLAWHRQHCFKA</sequence>